<keyword evidence="1" id="KW-0472">Membrane</keyword>
<comment type="caution">
    <text evidence="3">The sequence shown here is derived from an EMBL/GenBank/DDBJ whole genome shotgun (WGS) entry which is preliminary data.</text>
</comment>
<dbReference type="InterPro" id="IPR010982">
    <property type="entry name" value="Lambda_DNA-bd_dom_sf"/>
</dbReference>
<accession>A0ABT0PVU8</accession>
<dbReference type="SMART" id="SM00530">
    <property type="entry name" value="HTH_XRE"/>
    <property type="match status" value="1"/>
</dbReference>
<protein>
    <submittedName>
        <fullName evidence="3">Helix-turn-helix domain-containing protein</fullName>
    </submittedName>
</protein>
<gene>
    <name evidence="3" type="ORF">M3P19_11245</name>
</gene>
<evidence type="ECO:0000259" key="2">
    <source>
        <dbReference type="PROSITE" id="PS50943"/>
    </source>
</evidence>
<dbReference type="SUPFAM" id="SSF47413">
    <property type="entry name" value="lambda repressor-like DNA-binding domains"/>
    <property type="match status" value="1"/>
</dbReference>
<dbReference type="RefSeq" id="WP_249657765.1">
    <property type="nucleotide sequence ID" value="NZ_JAMFMA010000002.1"/>
</dbReference>
<feature type="domain" description="HTH cro/C1-type" evidence="2">
    <location>
        <begin position="10"/>
        <end position="64"/>
    </location>
</feature>
<feature type="transmembrane region" description="Helical" evidence="1">
    <location>
        <begin position="90"/>
        <end position="111"/>
    </location>
</feature>
<keyword evidence="4" id="KW-1185">Reference proteome</keyword>
<dbReference type="Gene3D" id="1.10.260.40">
    <property type="entry name" value="lambda repressor-like DNA-binding domains"/>
    <property type="match status" value="1"/>
</dbReference>
<evidence type="ECO:0000313" key="4">
    <source>
        <dbReference type="Proteomes" id="UP001203607"/>
    </source>
</evidence>
<feature type="transmembrane region" description="Helical" evidence="1">
    <location>
        <begin position="156"/>
        <end position="175"/>
    </location>
</feature>
<reference evidence="3 4" key="1">
    <citation type="submission" date="2022-05" db="EMBL/GenBank/DDBJ databases">
        <authorList>
            <person name="Park J.-S."/>
        </authorList>
    </citation>
    <scope>NUCLEOTIDE SEQUENCE [LARGE SCALE GENOMIC DNA]</scope>
    <source>
        <strain evidence="3 4">2012CJ35-5</strain>
    </source>
</reference>
<dbReference type="CDD" id="cd00093">
    <property type="entry name" value="HTH_XRE"/>
    <property type="match status" value="1"/>
</dbReference>
<evidence type="ECO:0000256" key="1">
    <source>
        <dbReference type="SAM" id="Phobius"/>
    </source>
</evidence>
<evidence type="ECO:0000313" key="3">
    <source>
        <dbReference type="EMBL" id="MCL6274588.1"/>
    </source>
</evidence>
<dbReference type="Proteomes" id="UP001203607">
    <property type="component" value="Unassembled WGS sequence"/>
</dbReference>
<dbReference type="PROSITE" id="PS50943">
    <property type="entry name" value="HTH_CROC1"/>
    <property type="match status" value="1"/>
</dbReference>
<feature type="transmembrane region" description="Helical" evidence="1">
    <location>
        <begin position="187"/>
        <end position="207"/>
    </location>
</feature>
<dbReference type="EMBL" id="JAMFMA010000002">
    <property type="protein sequence ID" value="MCL6274588.1"/>
    <property type="molecule type" value="Genomic_DNA"/>
</dbReference>
<feature type="transmembrane region" description="Helical" evidence="1">
    <location>
        <begin position="219"/>
        <end position="239"/>
    </location>
</feature>
<name>A0ABT0PVU8_9FLAO</name>
<dbReference type="InterPro" id="IPR001387">
    <property type="entry name" value="Cro/C1-type_HTH"/>
</dbReference>
<keyword evidence="1" id="KW-1133">Transmembrane helix</keyword>
<feature type="transmembrane region" description="Helical" evidence="1">
    <location>
        <begin position="245"/>
        <end position="265"/>
    </location>
</feature>
<feature type="transmembrane region" description="Helical" evidence="1">
    <location>
        <begin position="123"/>
        <end position="144"/>
    </location>
</feature>
<keyword evidence="1" id="KW-0812">Transmembrane</keyword>
<proteinExistence type="predicted"/>
<organism evidence="3 4">
    <name type="scientific">Flagellimonas spongiicola</name>
    <dbReference type="NCBI Taxonomy" id="2942208"/>
    <lineage>
        <taxon>Bacteria</taxon>
        <taxon>Pseudomonadati</taxon>
        <taxon>Bacteroidota</taxon>
        <taxon>Flavobacteriia</taxon>
        <taxon>Flavobacteriales</taxon>
        <taxon>Flavobacteriaceae</taxon>
        <taxon>Flagellimonas</taxon>
    </lineage>
</organism>
<sequence length="270" mass="30394">MKQPELGKRISQLRKEKGFTQEELVERCNINVRTLQRIENGDVTPRSYTIKTILSALDQDLENLQDSNGQHSDSLLGPISKQESKSVHTLLTWAWVSGILFLIMAIFEGMADYLRVEDGELIFGLWGHVGIKCFVLVFNLLFFYGYLVAGKILGNYLMKIVVVIYMVTLVVFYGYDIFSLFNEVLEIEVVFMAEGLVFGILGMLFGTSILKSSKKLGPIAFAAGVSEFIMSFCLMTLVLSILGLVLFFPTAILEMVLLFKIALLVKEKME</sequence>
<dbReference type="Pfam" id="PF01381">
    <property type="entry name" value="HTH_3"/>
    <property type="match status" value="1"/>
</dbReference>